<evidence type="ECO:0008006" key="4">
    <source>
        <dbReference type="Google" id="ProtNLM"/>
    </source>
</evidence>
<sequence>MYMNPSCAVVTPPSSVKSSFDRSHFSTHHKGMNGTSASHRSKPAHPSSDPIGDFLSRDDRNTSSGNGRPHTRRPPPPPRSAGPSAMVHPTFQKLLVLLVLVVIFDAVHIYKFFASSGQADAGGDAAGPEAGVNNLHKSRRMDSLADHVIAKLKSGQKASDGAAAEAGAAVVEAPHKRKKIEPSWKTEMRLKAEREAAAQKPLDAPVDRPSKQRAPERAGEDHYGISTDRFESLETDEKIEELQLEVQLWKGRYEMTVKKLNKLEHEFQHQHDEPGVADHELTHLMYEGMDLEGINQSPQKPDQHDDGNELYDPYKTDPFDHSEETYGVDSHILKILHAASVEIDEELAAALPTWEDIVSMYGPSPIIYGLETCEPYREMVKPEDRMIGPAGMFNTGTNLLYELLKANCEIKEARKRPRREPKHNGMRWQAPWGKHNPPSTHRFKNVAKAWGKGIKQDDFMPVVLIKDPYSWMGSQCRHKYSSFWGHDENHCPNLIRWKVTDRPVPSEVMVKYALEMRRYESLLDMWNSWYSEWESMTFPALHTRFEDLLFHGEEVVRTACDCVGGVFTDDFQYVEDSAKPNTVKVHKGSNGLVSAMIQYGDPAKRLIGFTERDMDYAAQAMNTELMTKYGYSPPPPLTSEQVE</sequence>
<evidence type="ECO:0000256" key="1">
    <source>
        <dbReference type="SAM" id="MobiDB-lite"/>
    </source>
</evidence>
<feature type="region of interest" description="Disordered" evidence="1">
    <location>
        <begin position="193"/>
        <end position="220"/>
    </location>
</feature>
<dbReference type="InterPro" id="IPR027417">
    <property type="entry name" value="P-loop_NTPase"/>
</dbReference>
<feature type="region of interest" description="Disordered" evidence="1">
    <location>
        <begin position="1"/>
        <end position="85"/>
    </location>
</feature>
<evidence type="ECO:0000313" key="3">
    <source>
        <dbReference type="Proteomes" id="UP001516023"/>
    </source>
</evidence>
<protein>
    <recommendedName>
        <fullName evidence="4">Sulfotransferase domain-containing protein</fullName>
    </recommendedName>
</protein>
<gene>
    <name evidence="2" type="ORF">HJC23_000178</name>
</gene>
<evidence type="ECO:0000313" key="2">
    <source>
        <dbReference type="EMBL" id="KAL3798264.1"/>
    </source>
</evidence>
<dbReference type="Proteomes" id="UP001516023">
    <property type="component" value="Unassembled WGS sequence"/>
</dbReference>
<dbReference type="EMBL" id="JABMIG020000047">
    <property type="protein sequence ID" value="KAL3798264.1"/>
    <property type="molecule type" value="Genomic_DNA"/>
</dbReference>
<name>A0ABD3QD12_9STRA</name>
<feature type="compositionally biased region" description="Basic and acidic residues" evidence="1">
    <location>
        <begin position="205"/>
        <end position="220"/>
    </location>
</feature>
<reference evidence="2 3" key="1">
    <citation type="journal article" date="2020" name="G3 (Bethesda)">
        <title>Improved Reference Genome for Cyclotella cryptica CCMP332, a Model for Cell Wall Morphogenesis, Salinity Adaptation, and Lipid Production in Diatoms (Bacillariophyta).</title>
        <authorList>
            <person name="Roberts W.R."/>
            <person name="Downey K.M."/>
            <person name="Ruck E.C."/>
            <person name="Traller J.C."/>
            <person name="Alverson A.J."/>
        </authorList>
    </citation>
    <scope>NUCLEOTIDE SEQUENCE [LARGE SCALE GENOMIC DNA]</scope>
    <source>
        <strain evidence="2 3">CCMP332</strain>
    </source>
</reference>
<keyword evidence="3" id="KW-1185">Reference proteome</keyword>
<comment type="caution">
    <text evidence="2">The sequence shown here is derived from an EMBL/GenBank/DDBJ whole genome shotgun (WGS) entry which is preliminary data.</text>
</comment>
<dbReference type="SUPFAM" id="SSF52540">
    <property type="entry name" value="P-loop containing nucleoside triphosphate hydrolases"/>
    <property type="match status" value="1"/>
</dbReference>
<dbReference type="Gene3D" id="3.40.50.300">
    <property type="entry name" value="P-loop containing nucleotide triphosphate hydrolases"/>
    <property type="match status" value="1"/>
</dbReference>
<accession>A0ABD3QD12</accession>
<proteinExistence type="predicted"/>
<organism evidence="2 3">
    <name type="scientific">Cyclotella cryptica</name>
    <dbReference type="NCBI Taxonomy" id="29204"/>
    <lineage>
        <taxon>Eukaryota</taxon>
        <taxon>Sar</taxon>
        <taxon>Stramenopiles</taxon>
        <taxon>Ochrophyta</taxon>
        <taxon>Bacillariophyta</taxon>
        <taxon>Coscinodiscophyceae</taxon>
        <taxon>Thalassiosirophycidae</taxon>
        <taxon>Stephanodiscales</taxon>
        <taxon>Stephanodiscaceae</taxon>
        <taxon>Cyclotella</taxon>
    </lineage>
</organism>
<dbReference type="AlphaFoldDB" id="A0ABD3QD12"/>